<dbReference type="GO" id="GO:0000976">
    <property type="term" value="F:transcription cis-regulatory region binding"/>
    <property type="evidence" value="ECO:0007669"/>
    <property type="project" value="TreeGrafter"/>
</dbReference>
<keyword evidence="2" id="KW-0238">DNA-binding</keyword>
<protein>
    <submittedName>
        <fullName evidence="5">Transcriptional regulator</fullName>
    </submittedName>
</protein>
<dbReference type="Pfam" id="PF00356">
    <property type="entry name" value="LacI"/>
    <property type="match status" value="1"/>
</dbReference>
<dbReference type="SUPFAM" id="SSF53822">
    <property type="entry name" value="Periplasmic binding protein-like I"/>
    <property type="match status" value="1"/>
</dbReference>
<dbReference type="InterPro" id="IPR010982">
    <property type="entry name" value="Lambda_DNA-bd_dom_sf"/>
</dbReference>
<evidence type="ECO:0000256" key="3">
    <source>
        <dbReference type="ARBA" id="ARBA00023163"/>
    </source>
</evidence>
<dbReference type="InterPro" id="IPR000843">
    <property type="entry name" value="HTH_LacI"/>
</dbReference>
<sequence length="337" mass="35761">MEQTPPARKPTIRDVAAVAGVSRGTVSRVINGGHWVSPDARAAVEDAIRRTGYTANHHARSLATGRSGSLAFLLTEEHHLLFEDPTFGLLLRGAAESLSKRSMTLVLLVAGTDAEKANVLEYVRAGHVDGVLLVSSHASDPFLGRMHEAGIPIVSTGVPLGLEGLVPSVGIDEARAAREMTAYLRSRGHRRIAHIAGPDDTPGGRFRLAGFREEMGGGYDAELVERGDYSRESGSRAMARLLARGRDIDAVFAASDGMAAGAVAALRREGLRVPDDIAVAGFDDSGLAETHDPPLTTMRQPWARISEEMVALLLDVVAGSPGRDLMLPASLVVRESA</sequence>
<evidence type="ECO:0000313" key="6">
    <source>
        <dbReference type="Proteomes" id="UP001142462"/>
    </source>
</evidence>
<evidence type="ECO:0000313" key="5">
    <source>
        <dbReference type="EMBL" id="GLJ60987.1"/>
    </source>
</evidence>
<feature type="domain" description="HTH lacI-type" evidence="4">
    <location>
        <begin position="10"/>
        <end position="64"/>
    </location>
</feature>
<dbReference type="PROSITE" id="PS00356">
    <property type="entry name" value="HTH_LACI_1"/>
    <property type="match status" value="1"/>
</dbReference>
<proteinExistence type="predicted"/>
<dbReference type="PROSITE" id="PS50932">
    <property type="entry name" value="HTH_LACI_2"/>
    <property type="match status" value="1"/>
</dbReference>
<dbReference type="PRINTS" id="PR00036">
    <property type="entry name" value="HTHLACI"/>
</dbReference>
<keyword evidence="3" id="KW-0804">Transcription</keyword>
<organism evidence="5 6">
    <name type="scientific">Microbacterium barkeri</name>
    <dbReference type="NCBI Taxonomy" id="33917"/>
    <lineage>
        <taxon>Bacteria</taxon>
        <taxon>Bacillati</taxon>
        <taxon>Actinomycetota</taxon>
        <taxon>Actinomycetes</taxon>
        <taxon>Micrococcales</taxon>
        <taxon>Microbacteriaceae</taxon>
        <taxon>Microbacterium</taxon>
    </lineage>
</organism>
<dbReference type="AlphaFoldDB" id="A0A9W6LW43"/>
<dbReference type="SMART" id="SM00354">
    <property type="entry name" value="HTH_LACI"/>
    <property type="match status" value="1"/>
</dbReference>
<dbReference type="PANTHER" id="PTHR30146">
    <property type="entry name" value="LACI-RELATED TRANSCRIPTIONAL REPRESSOR"/>
    <property type="match status" value="1"/>
</dbReference>
<comment type="caution">
    <text evidence="5">The sequence shown here is derived from an EMBL/GenBank/DDBJ whole genome shotgun (WGS) entry which is preliminary data.</text>
</comment>
<dbReference type="Gene3D" id="1.10.260.40">
    <property type="entry name" value="lambda repressor-like DNA-binding domains"/>
    <property type="match status" value="1"/>
</dbReference>
<dbReference type="SUPFAM" id="SSF47413">
    <property type="entry name" value="lambda repressor-like DNA-binding domains"/>
    <property type="match status" value="1"/>
</dbReference>
<evidence type="ECO:0000259" key="4">
    <source>
        <dbReference type="PROSITE" id="PS50932"/>
    </source>
</evidence>
<dbReference type="EMBL" id="BSEJ01000004">
    <property type="protein sequence ID" value="GLJ60987.1"/>
    <property type="molecule type" value="Genomic_DNA"/>
</dbReference>
<dbReference type="Gene3D" id="3.40.50.2300">
    <property type="match status" value="2"/>
</dbReference>
<dbReference type="GO" id="GO:0003700">
    <property type="term" value="F:DNA-binding transcription factor activity"/>
    <property type="evidence" value="ECO:0007669"/>
    <property type="project" value="TreeGrafter"/>
</dbReference>
<accession>A0A9W6LW43</accession>
<keyword evidence="6" id="KW-1185">Reference proteome</keyword>
<reference evidence="5" key="2">
    <citation type="submission" date="2023-01" db="EMBL/GenBank/DDBJ databases">
        <authorList>
            <person name="Sun Q."/>
            <person name="Evtushenko L."/>
        </authorList>
    </citation>
    <scope>NUCLEOTIDE SEQUENCE</scope>
    <source>
        <strain evidence="5">VKM Ac-1020</strain>
    </source>
</reference>
<keyword evidence="1" id="KW-0805">Transcription regulation</keyword>
<dbReference type="PANTHER" id="PTHR30146:SF109">
    <property type="entry name" value="HTH-TYPE TRANSCRIPTIONAL REGULATOR GALS"/>
    <property type="match status" value="1"/>
</dbReference>
<name>A0A9W6LW43_9MICO</name>
<dbReference type="CDD" id="cd06267">
    <property type="entry name" value="PBP1_LacI_sugar_binding-like"/>
    <property type="match status" value="1"/>
</dbReference>
<reference evidence="5" key="1">
    <citation type="journal article" date="2014" name="Int. J. Syst. Evol. Microbiol.">
        <title>Complete genome sequence of Corynebacterium casei LMG S-19264T (=DSM 44701T), isolated from a smear-ripened cheese.</title>
        <authorList>
            <consortium name="US DOE Joint Genome Institute (JGI-PGF)"/>
            <person name="Walter F."/>
            <person name="Albersmeier A."/>
            <person name="Kalinowski J."/>
            <person name="Ruckert C."/>
        </authorList>
    </citation>
    <scope>NUCLEOTIDE SEQUENCE</scope>
    <source>
        <strain evidence="5">VKM Ac-1020</strain>
    </source>
</reference>
<dbReference type="Proteomes" id="UP001142462">
    <property type="component" value="Unassembled WGS sequence"/>
</dbReference>
<dbReference type="Pfam" id="PF13377">
    <property type="entry name" value="Peripla_BP_3"/>
    <property type="match status" value="1"/>
</dbReference>
<gene>
    <name evidence="5" type="ORF">GCM10017576_11160</name>
</gene>
<dbReference type="RefSeq" id="WP_271172701.1">
    <property type="nucleotide sequence ID" value="NZ_BSEJ01000004.1"/>
</dbReference>
<dbReference type="CDD" id="cd01392">
    <property type="entry name" value="HTH_LacI"/>
    <property type="match status" value="1"/>
</dbReference>
<dbReference type="InterPro" id="IPR046335">
    <property type="entry name" value="LacI/GalR-like_sensor"/>
</dbReference>
<evidence type="ECO:0000256" key="1">
    <source>
        <dbReference type="ARBA" id="ARBA00023015"/>
    </source>
</evidence>
<dbReference type="InterPro" id="IPR028082">
    <property type="entry name" value="Peripla_BP_I"/>
</dbReference>
<evidence type="ECO:0000256" key="2">
    <source>
        <dbReference type="ARBA" id="ARBA00023125"/>
    </source>
</evidence>